<feature type="region of interest" description="Disordered" evidence="2">
    <location>
        <begin position="170"/>
        <end position="208"/>
    </location>
</feature>
<dbReference type="InterPro" id="IPR001012">
    <property type="entry name" value="UBX_dom"/>
</dbReference>
<dbReference type="Pfam" id="PF00789">
    <property type="entry name" value="UBX"/>
    <property type="match status" value="1"/>
</dbReference>
<dbReference type="PROSITE" id="PS50033">
    <property type="entry name" value="UBX"/>
    <property type="match status" value="1"/>
</dbReference>
<dbReference type="Pfam" id="PF14555">
    <property type="entry name" value="UBA_4"/>
    <property type="match status" value="1"/>
</dbReference>
<dbReference type="InterPro" id="IPR003903">
    <property type="entry name" value="UIM_dom"/>
</dbReference>
<dbReference type="CDD" id="cd01767">
    <property type="entry name" value="UBX"/>
    <property type="match status" value="1"/>
</dbReference>
<dbReference type="SMART" id="SM00726">
    <property type="entry name" value="UIM"/>
    <property type="match status" value="2"/>
</dbReference>
<feature type="region of interest" description="Disordered" evidence="2">
    <location>
        <begin position="316"/>
        <end position="398"/>
    </location>
</feature>
<reference evidence="4" key="1">
    <citation type="journal article" date="2019" name="Science">
        <title>Mutation of a bHLH transcription factor allowed almond domestication.</title>
        <authorList>
            <person name="Sanchez-Perez R."/>
            <person name="Pavan S."/>
            <person name="Mazzeo R."/>
            <person name="Moldovan C."/>
            <person name="Aiese Cigliano R."/>
            <person name="Del Cueto J."/>
            <person name="Ricciardi F."/>
            <person name="Lotti C."/>
            <person name="Ricciardi L."/>
            <person name="Dicenta F."/>
            <person name="Lopez-Marques R.L."/>
            <person name="Lindberg Moller B."/>
        </authorList>
    </citation>
    <scope>NUCLEOTIDE SEQUENCE</scope>
</reference>
<dbReference type="PROSITE" id="PS50330">
    <property type="entry name" value="UIM"/>
    <property type="match status" value="1"/>
</dbReference>
<dbReference type="AlphaFoldDB" id="A0A4Y1RG94"/>
<feature type="region of interest" description="Disordered" evidence="2">
    <location>
        <begin position="486"/>
        <end position="510"/>
    </location>
</feature>
<name>A0A4Y1RG94_PRUDU</name>
<dbReference type="InterPro" id="IPR029071">
    <property type="entry name" value="Ubiquitin-like_domsf"/>
</dbReference>
<dbReference type="InterPro" id="IPR050730">
    <property type="entry name" value="UBX_domain-protein"/>
</dbReference>
<sequence>MARPNQEAIDTFISITGASEAVAVQKLEEHGGDLNEAVNAHFTEGDRNTSVNVHETPVAAQDDLMDIDDPVPVGPRRDPLSLLSATRDINPFSLLNPSLGSSIFESGSDFRERAPFVTHPREVREIPIEVKDGDNPSGHSGHAPTIDDVTGTAHAYGPGIPGTVIIDDEDDDVPAAPTVQAGQPQDISSGDGSHHRNFVPSAPRFDDPQDYSNDIEEEMIRAAIEASKREVEEGQQNQLFGAPTFDDNEPPQRPPHLEDPELAHAVSLSLKTAEKEKALRGQGENVGPSEMGASKAAEVELGKLTAPNGSVKHIISDEGALSESRLGGGSSSIHDETEDVEEQPLVRHRSRRMSSGSVESAKDVGATEDSAPSSPGEQDMGNHPRHSGSVFPTDEWGGISSEEHDEAVMLEAAMFGGIPEGSGYRLPYAPHQFMRAESSYPRPVPRPPSPSLTAQRLIREQQDDEYLASLQADREKELKAIEEAEARRQEDRLKEEESQRKFEEEQELERQLAAKEATLPQEPASNDENAVTLMVRMPDGSRHGRRFLKTDKLQSLFNFIDIGRRFKPGSYRVVRPFPRRAFSDGESALTLNEVGLTSKQEALFLELI</sequence>
<dbReference type="Gene3D" id="6.10.140.100">
    <property type="match status" value="1"/>
</dbReference>
<dbReference type="SUPFAM" id="SSF54236">
    <property type="entry name" value="Ubiquitin-like"/>
    <property type="match status" value="1"/>
</dbReference>
<dbReference type="CDD" id="cd14351">
    <property type="entry name" value="UBA_Ubx1_like"/>
    <property type="match status" value="1"/>
</dbReference>
<dbReference type="EMBL" id="AP019301">
    <property type="protein sequence ID" value="BBH03310.1"/>
    <property type="molecule type" value="Genomic_DNA"/>
</dbReference>
<keyword evidence="1" id="KW-0833">Ubl conjugation pathway</keyword>
<accession>A0A4Y1RG94</accession>
<evidence type="ECO:0000313" key="4">
    <source>
        <dbReference type="EMBL" id="BBH03310.1"/>
    </source>
</evidence>
<dbReference type="Gene3D" id="3.10.20.90">
    <property type="entry name" value="Phosphatidylinositol 3-kinase Catalytic Subunit, Chain A, domain 1"/>
    <property type="match status" value="1"/>
</dbReference>
<evidence type="ECO:0000259" key="3">
    <source>
        <dbReference type="PROSITE" id="PS50033"/>
    </source>
</evidence>
<proteinExistence type="predicted"/>
<feature type="domain" description="UBX" evidence="3">
    <location>
        <begin position="526"/>
        <end position="604"/>
    </location>
</feature>
<evidence type="ECO:0000256" key="1">
    <source>
        <dbReference type="ARBA" id="ARBA00022786"/>
    </source>
</evidence>
<feature type="region of interest" description="Disordered" evidence="2">
    <location>
        <begin position="274"/>
        <end position="298"/>
    </location>
</feature>
<dbReference type="SUPFAM" id="SSF46934">
    <property type="entry name" value="UBA-like"/>
    <property type="match status" value="1"/>
</dbReference>
<evidence type="ECO:0000256" key="2">
    <source>
        <dbReference type="SAM" id="MobiDB-lite"/>
    </source>
</evidence>
<gene>
    <name evidence="4" type="ORF">Prudu_014147</name>
</gene>
<dbReference type="PANTHER" id="PTHR23322:SF93">
    <property type="entry name" value="UBX DOMAIN-CONTAINING PROTEIN 8"/>
    <property type="match status" value="1"/>
</dbReference>
<dbReference type="Gene3D" id="1.10.8.10">
    <property type="entry name" value="DNA helicase RuvA subunit, C-terminal domain"/>
    <property type="match status" value="1"/>
</dbReference>
<protein>
    <submittedName>
        <fullName evidence="4">Ubiquitin-like superfamily protein</fullName>
    </submittedName>
</protein>
<dbReference type="InterPro" id="IPR009060">
    <property type="entry name" value="UBA-like_sf"/>
</dbReference>
<dbReference type="GO" id="GO:0043130">
    <property type="term" value="F:ubiquitin binding"/>
    <property type="evidence" value="ECO:0007669"/>
    <property type="project" value="TreeGrafter"/>
</dbReference>
<dbReference type="SMART" id="SM00166">
    <property type="entry name" value="UBX"/>
    <property type="match status" value="1"/>
</dbReference>
<feature type="compositionally biased region" description="Polar residues" evidence="2">
    <location>
        <begin position="180"/>
        <end position="191"/>
    </location>
</feature>
<organism evidence="4">
    <name type="scientific">Prunus dulcis</name>
    <name type="common">Almond</name>
    <name type="synonym">Amygdalus dulcis</name>
    <dbReference type="NCBI Taxonomy" id="3755"/>
    <lineage>
        <taxon>Eukaryota</taxon>
        <taxon>Viridiplantae</taxon>
        <taxon>Streptophyta</taxon>
        <taxon>Embryophyta</taxon>
        <taxon>Tracheophyta</taxon>
        <taxon>Spermatophyta</taxon>
        <taxon>Magnoliopsida</taxon>
        <taxon>eudicotyledons</taxon>
        <taxon>Gunneridae</taxon>
        <taxon>Pentapetalae</taxon>
        <taxon>rosids</taxon>
        <taxon>fabids</taxon>
        <taxon>Rosales</taxon>
        <taxon>Rosaceae</taxon>
        <taxon>Amygdaloideae</taxon>
        <taxon>Amygdaleae</taxon>
        <taxon>Prunus</taxon>
    </lineage>
</organism>
<dbReference type="PANTHER" id="PTHR23322">
    <property type="entry name" value="FAS-ASSOCIATED PROTEIN"/>
    <property type="match status" value="1"/>
</dbReference>